<dbReference type="EnsemblPlants" id="TraesCS5B02G198500.1">
    <property type="protein sequence ID" value="TraesCS5B02G198500.1"/>
    <property type="gene ID" value="TraesCS5B02G198500"/>
</dbReference>
<evidence type="ECO:0008006" key="4">
    <source>
        <dbReference type="Google" id="ProtNLM"/>
    </source>
</evidence>
<dbReference type="Gramene" id="TraesLAC5B03G02842680.1">
    <property type="protein sequence ID" value="TraesLAC5B03G02842680.1"/>
    <property type="gene ID" value="TraesLAC5B03G02842680"/>
</dbReference>
<feature type="compositionally biased region" description="Basic and acidic residues" evidence="1">
    <location>
        <begin position="121"/>
        <end position="156"/>
    </location>
</feature>
<dbReference type="Gramene" id="TraesLDM5B03G02891660.1">
    <property type="protein sequence ID" value="TraesLDM5B03G02891660.1"/>
    <property type="gene ID" value="TraesLDM5B03G02891660"/>
</dbReference>
<dbReference type="Gramene" id="TraesNOR5B03G02915790.1">
    <property type="protein sequence ID" value="TraesNOR5B03G02915790.1"/>
    <property type="gene ID" value="TraesNOR5B03G02915790"/>
</dbReference>
<feature type="region of interest" description="Disordered" evidence="1">
    <location>
        <begin position="121"/>
        <end position="200"/>
    </location>
</feature>
<accession>A0A3B6LLW1</accession>
<dbReference type="Gramene" id="TraesWEE_scaffold_028263_01G000100.1">
    <property type="protein sequence ID" value="TraesWEE_scaffold_028263_01G000100.1"/>
    <property type="gene ID" value="TraesWEE_scaffold_028263_01G000100"/>
</dbReference>
<gene>
    <name evidence="2" type="primary">LOC123116133</name>
</gene>
<dbReference type="PANTHER" id="PTHR33413">
    <property type="entry name" value="EXPRESSED PROTEIN"/>
    <property type="match status" value="1"/>
</dbReference>
<reference evidence="2" key="2">
    <citation type="submission" date="2018-10" db="UniProtKB">
        <authorList>
            <consortium name="EnsemblPlants"/>
        </authorList>
    </citation>
    <scope>IDENTIFICATION</scope>
</reference>
<proteinExistence type="predicted"/>
<reference evidence="2" key="1">
    <citation type="submission" date="2018-08" db="EMBL/GenBank/DDBJ databases">
        <authorList>
            <person name="Rossello M."/>
        </authorList>
    </citation>
    <scope>NUCLEOTIDE SEQUENCE [LARGE SCALE GENOMIC DNA]</scope>
    <source>
        <strain evidence="2">cv. Chinese Spring</strain>
    </source>
</reference>
<dbReference type="Gramene" id="TraesJUL5B03G02910300.1">
    <property type="protein sequence ID" value="TraesJUL5B03G02910300.1"/>
    <property type="gene ID" value="TraesJUL5B03G02910300"/>
</dbReference>
<dbReference type="PANTHER" id="PTHR33413:SF35">
    <property type="entry name" value="OS09G0381600 PROTEIN"/>
    <property type="match status" value="1"/>
</dbReference>
<name>A0A3B6LLW1_WHEAT</name>
<dbReference type="Gramene" id="TraesJAG5B03G02887010.1">
    <property type="protein sequence ID" value="TraesJAG5B03G02887010.1"/>
    <property type="gene ID" value="TraesJAG5B03G02887010"/>
</dbReference>
<feature type="compositionally biased region" description="Low complexity" evidence="1">
    <location>
        <begin position="177"/>
        <end position="200"/>
    </location>
</feature>
<dbReference type="Gramene" id="TraesROB_scaffold_035744_01G000100.1">
    <property type="protein sequence ID" value="TraesROB_scaffold_035744_01G000100.1"/>
    <property type="gene ID" value="TraesROB_scaffold_035744_01G000100"/>
</dbReference>
<dbReference type="KEGG" id="taes:123116133"/>
<dbReference type="Gramene" id="TraesSTA5B03G02880780.1">
    <property type="protein sequence ID" value="TraesSTA5B03G02880780.1"/>
    <property type="gene ID" value="TraesSTA5B03G02880780"/>
</dbReference>
<dbReference type="Gramene" id="TraesPARA_EIv1.0_1680120.1">
    <property type="protein sequence ID" value="TraesPARA_EIv1.0_1680120.1.CDS"/>
    <property type="gene ID" value="TraesPARA_EIv1.0_1680120"/>
</dbReference>
<dbReference type="InterPro" id="IPR025322">
    <property type="entry name" value="PADRE_dom"/>
</dbReference>
<dbReference type="Gramene" id="TraesARI7B03G04209150.1">
    <property type="protein sequence ID" value="TraesARI7B03G04209150.1"/>
    <property type="gene ID" value="TraesARI7B03G04209150"/>
</dbReference>
<sequence>MGNCQAAEAAEVIIQHPGGKVERLYWPTPAAEVMKTNPGHYVALVILRLSPDDKAAAGDEAAAAAAVAGAGAAAKITRVKLLKPKDVLHLGQVYRLITAQEVTKALRARKNDKMRRCEAIKQQHDQLRRGDGAEQGASDKDANANAKQRGEKDRHRGSGGAQPAGSGRGRHWRPSLQSISEAAAGQSSSASSSISESTAS</sequence>
<keyword evidence="3" id="KW-1185">Reference proteome</keyword>
<dbReference type="OrthoDB" id="747498at2759"/>
<dbReference type="STRING" id="4565.A0A3B6LLW1"/>
<dbReference type="Gramene" id="TraesSYM7B03G04132020.1">
    <property type="protein sequence ID" value="TraesSYM7B03G04132020.1"/>
    <property type="gene ID" value="TraesSYM7B03G04132020"/>
</dbReference>
<dbReference type="OMA" id="WNYLQKK"/>
<protein>
    <recommendedName>
        <fullName evidence="4">DUF4228 domain-containing protein</fullName>
    </recommendedName>
</protein>
<dbReference type="GeneID" id="123116133"/>
<dbReference type="Pfam" id="PF14009">
    <property type="entry name" value="PADRE"/>
    <property type="match status" value="1"/>
</dbReference>
<dbReference type="RefSeq" id="XP_044393070.1">
    <property type="nucleotide sequence ID" value="XM_044537135.1"/>
</dbReference>
<dbReference type="Gramene" id="TraesCS5B02G198500.1">
    <property type="protein sequence ID" value="TraesCS5B02G198500.1"/>
    <property type="gene ID" value="TraesCS5B02G198500"/>
</dbReference>
<dbReference type="Gramene" id="TraesCLE_scaffold_060537_01G000100.1">
    <property type="protein sequence ID" value="TraesCLE_scaffold_060537_01G000100.1"/>
    <property type="gene ID" value="TraesCLE_scaffold_060537_01G000100"/>
</dbReference>
<dbReference type="Proteomes" id="UP000019116">
    <property type="component" value="Chromosome 5B"/>
</dbReference>
<evidence type="ECO:0000313" key="2">
    <source>
        <dbReference type="EnsemblPlants" id="TraesCS5B02G198500.1"/>
    </source>
</evidence>
<organism evidence="2">
    <name type="scientific">Triticum aestivum</name>
    <name type="common">Wheat</name>
    <dbReference type="NCBI Taxonomy" id="4565"/>
    <lineage>
        <taxon>Eukaryota</taxon>
        <taxon>Viridiplantae</taxon>
        <taxon>Streptophyta</taxon>
        <taxon>Embryophyta</taxon>
        <taxon>Tracheophyta</taxon>
        <taxon>Spermatophyta</taxon>
        <taxon>Magnoliopsida</taxon>
        <taxon>Liliopsida</taxon>
        <taxon>Poales</taxon>
        <taxon>Poaceae</taxon>
        <taxon>BOP clade</taxon>
        <taxon>Pooideae</taxon>
        <taxon>Triticodae</taxon>
        <taxon>Triticeae</taxon>
        <taxon>Triticinae</taxon>
        <taxon>Triticum</taxon>
    </lineage>
</organism>
<evidence type="ECO:0000256" key="1">
    <source>
        <dbReference type="SAM" id="MobiDB-lite"/>
    </source>
</evidence>
<evidence type="ECO:0000313" key="3">
    <source>
        <dbReference type="Proteomes" id="UP000019116"/>
    </source>
</evidence>
<dbReference type="Gramene" id="TraesMAC5B03G02888380.1">
    <property type="protein sequence ID" value="TraesMAC5B03G02888380.1"/>
    <property type="gene ID" value="TraesMAC5B03G02888380"/>
</dbReference>
<dbReference type="AlphaFoldDB" id="A0A3B6LLW1"/>
<dbReference type="Gramene" id="TraesCS5B03G0528400.1">
    <property type="protein sequence ID" value="TraesCS5B03G0528400.1.CDS"/>
    <property type="gene ID" value="TraesCS5B03G0528400"/>
</dbReference>
<dbReference type="Gramene" id="TraesCAD_scaffold_035528_01G000100.1">
    <property type="protein sequence ID" value="TraesCAD_scaffold_035528_01G000100.1"/>
    <property type="gene ID" value="TraesCAD_scaffold_035528_01G000100"/>
</dbReference>